<dbReference type="InterPro" id="IPR003140">
    <property type="entry name" value="PLipase/COase/thioEstase"/>
</dbReference>
<dbReference type="SUPFAM" id="SSF53474">
    <property type="entry name" value="alpha/beta-Hydrolases"/>
    <property type="match status" value="1"/>
</dbReference>
<evidence type="ECO:0000256" key="1">
    <source>
        <dbReference type="ARBA" id="ARBA00022729"/>
    </source>
</evidence>
<dbReference type="Gene3D" id="3.40.50.1820">
    <property type="entry name" value="alpha/beta hydrolase"/>
    <property type="match status" value="1"/>
</dbReference>
<keyword evidence="5" id="KW-1185">Reference proteome</keyword>
<dbReference type="OrthoDB" id="9801763at2"/>
<sequence>MSHHSEFKSGRAPKWCFLFLLMTVWLVAATYARAADSELTYLFHEPAKPSARPPLIVLLHGSGSDENDMIGLWPQLPEGFVVVSPRAPFGDPASGYRWYRKGASIDADIRLSCDGISKLVETAVNRFHADPQRVFLAGFSQGAVMVYHAVLGAPGRFRGAAVLSGSLYAFDDRKLSPKADLAHESFFIGHGTADERIPFASGRHAHDVLDRLGVPNAFHSYERMHHEIGDREMQDLNAWLAERGAS</sequence>
<name>A0A1I7MUF1_9HYPH</name>
<dbReference type="STRING" id="51670.SAMN04488557_0294"/>
<evidence type="ECO:0000256" key="2">
    <source>
        <dbReference type="ARBA" id="ARBA00022801"/>
    </source>
</evidence>
<keyword evidence="1" id="KW-0732">Signal</keyword>
<dbReference type="InterPro" id="IPR050955">
    <property type="entry name" value="Plant_Biomass_Hydrol_Est"/>
</dbReference>
<protein>
    <submittedName>
        <fullName evidence="4">Phospholipase/carboxylesterase</fullName>
    </submittedName>
</protein>
<dbReference type="Proteomes" id="UP000199423">
    <property type="component" value="Unassembled WGS sequence"/>
</dbReference>
<accession>A0A1I7MUF1</accession>
<gene>
    <name evidence="4" type="ORF">SAMN04488557_0294</name>
</gene>
<reference evidence="5" key="1">
    <citation type="submission" date="2016-10" db="EMBL/GenBank/DDBJ databases">
        <authorList>
            <person name="Varghese N."/>
            <person name="Submissions S."/>
        </authorList>
    </citation>
    <scope>NUCLEOTIDE SEQUENCE [LARGE SCALE GENOMIC DNA]</scope>
    <source>
        <strain evidence="5">DSM 1565</strain>
    </source>
</reference>
<dbReference type="InterPro" id="IPR029058">
    <property type="entry name" value="AB_hydrolase_fold"/>
</dbReference>
<evidence type="ECO:0000259" key="3">
    <source>
        <dbReference type="Pfam" id="PF02230"/>
    </source>
</evidence>
<evidence type="ECO:0000313" key="4">
    <source>
        <dbReference type="EMBL" id="SFV26028.1"/>
    </source>
</evidence>
<keyword evidence="2" id="KW-0378">Hydrolase</keyword>
<organism evidence="4 5">
    <name type="scientific">Hyphomicrobium facile</name>
    <dbReference type="NCBI Taxonomy" id="51670"/>
    <lineage>
        <taxon>Bacteria</taxon>
        <taxon>Pseudomonadati</taxon>
        <taxon>Pseudomonadota</taxon>
        <taxon>Alphaproteobacteria</taxon>
        <taxon>Hyphomicrobiales</taxon>
        <taxon>Hyphomicrobiaceae</taxon>
        <taxon>Hyphomicrobium</taxon>
    </lineage>
</organism>
<proteinExistence type="predicted"/>
<feature type="domain" description="Phospholipase/carboxylesterase/thioesterase" evidence="3">
    <location>
        <begin position="53"/>
        <end position="240"/>
    </location>
</feature>
<dbReference type="EMBL" id="FPCH01000001">
    <property type="protein sequence ID" value="SFV26028.1"/>
    <property type="molecule type" value="Genomic_DNA"/>
</dbReference>
<evidence type="ECO:0000313" key="5">
    <source>
        <dbReference type="Proteomes" id="UP000199423"/>
    </source>
</evidence>
<dbReference type="PANTHER" id="PTHR43037">
    <property type="entry name" value="UNNAMED PRODUCT-RELATED"/>
    <property type="match status" value="1"/>
</dbReference>
<dbReference type="AlphaFoldDB" id="A0A1I7MUF1"/>
<dbReference type="PANTHER" id="PTHR43037:SF5">
    <property type="entry name" value="FERULOYL ESTERASE"/>
    <property type="match status" value="1"/>
</dbReference>
<dbReference type="GO" id="GO:0016787">
    <property type="term" value="F:hydrolase activity"/>
    <property type="evidence" value="ECO:0007669"/>
    <property type="project" value="UniProtKB-KW"/>
</dbReference>
<dbReference type="Pfam" id="PF02230">
    <property type="entry name" value="Abhydrolase_2"/>
    <property type="match status" value="1"/>
</dbReference>